<dbReference type="SUPFAM" id="SSF82185">
    <property type="entry name" value="Histone H3 K4-specific methyltransferase SET7/9 N-terminal domain"/>
    <property type="match status" value="5"/>
</dbReference>
<keyword evidence="1" id="KW-0677">Repeat</keyword>
<dbReference type="Proteomes" id="UP001530400">
    <property type="component" value="Unassembled WGS sequence"/>
</dbReference>
<proteinExistence type="predicted"/>
<dbReference type="PANTHER" id="PTHR23084:SF263">
    <property type="entry name" value="MORN REPEAT-CONTAINING PROTEIN 1"/>
    <property type="match status" value="1"/>
</dbReference>
<dbReference type="EMBL" id="JALLPJ020000301">
    <property type="protein sequence ID" value="KAL3796090.1"/>
    <property type="molecule type" value="Genomic_DNA"/>
</dbReference>
<dbReference type="Gene3D" id="2.20.110.10">
    <property type="entry name" value="Histone H3 K4-specific methyltransferase SET7/9 N-terminal domain"/>
    <property type="match status" value="3"/>
</dbReference>
<evidence type="ECO:0000256" key="2">
    <source>
        <dbReference type="SAM" id="MobiDB-lite"/>
    </source>
</evidence>
<accession>A0ABD3Q7F4</accession>
<dbReference type="SMART" id="SM00698">
    <property type="entry name" value="MORN"/>
    <property type="match status" value="12"/>
</dbReference>
<sequence length="751" mass="83685">MTTAGCSLEMLRFCKQREHKQYHRGQWQCSRPLYTPTMPSSPNSTIQIFSQDDSPPPIAATTTTKQITNMMLRRQNSMSKIRPNSSLPSLQRDHEIYSILKTVEEHRSSIKEDDWNAEDIFDDGESHSSRNSQDEEYSTNNPEITPKELREYKTIHFPSGDLFSGHVHIATGEMIYGRLTSTRDMEIYEGPFYKGKKHGDGAVCMKMDNSGKFLGRYRDGMMDSGTLIVMRGEKSDFTYTGGFLCGDFHGVGKIATQNGSIYQGNFERGLFHGVGTLRMVHDPPEHVTGENNAEAETEESVYTGDFYEGLFHGSGTMVYPDLSSYAGTWHHGEKLEGTETLPNGDVFEGSFSKGRRDGMGVLKLQNGRVTKRGVWKGEHLLEDVDVRINYADGHEYTGEHVASRPHGLGEMEYADFGAGAITYTGQFVNGFRHGEGRALFHNSNSEYEGEWVCDEPIGLKIFQHNGPLIQEEESDDEGDVIQVFSVPMADHATSDRATKFAESSSQSQASGIGTESSGLATERLMVERGEDDDIVQGSIVPTADPDMSDRPSKLVSSTNDSLSGSLLTFISIEDTADWTTMSSAKRSKSPRPVQLRRRRRSFKSVDFDGGLDLSMKSLTVMDFGDRPPEIYHYANGDVFKGHLDSYNLRQGSGVYTEHRMGSTYEGDWRDSMRHGVGLLTLSSGVEYCGEFYEDSIHGEGTITLIDDSVYTGSFRFGSFHGHGTLQDESTKRIYVGAFENGLRHGHGEVRN</sequence>
<feature type="region of interest" description="Disordered" evidence="2">
    <location>
        <begin position="536"/>
        <end position="557"/>
    </location>
</feature>
<name>A0ABD3Q7F4_9STRA</name>
<evidence type="ECO:0000313" key="3">
    <source>
        <dbReference type="EMBL" id="KAL3796090.1"/>
    </source>
</evidence>
<evidence type="ECO:0000313" key="4">
    <source>
        <dbReference type="Proteomes" id="UP001530400"/>
    </source>
</evidence>
<protein>
    <submittedName>
        <fullName evidence="3">Uncharacterized protein</fullName>
    </submittedName>
</protein>
<evidence type="ECO:0000256" key="1">
    <source>
        <dbReference type="ARBA" id="ARBA00022737"/>
    </source>
</evidence>
<dbReference type="AlphaFoldDB" id="A0ABD3Q7F4"/>
<organism evidence="3 4">
    <name type="scientific">Cyclotella atomus</name>
    <dbReference type="NCBI Taxonomy" id="382360"/>
    <lineage>
        <taxon>Eukaryota</taxon>
        <taxon>Sar</taxon>
        <taxon>Stramenopiles</taxon>
        <taxon>Ochrophyta</taxon>
        <taxon>Bacillariophyta</taxon>
        <taxon>Coscinodiscophyceae</taxon>
        <taxon>Thalassiosirophycidae</taxon>
        <taxon>Stephanodiscales</taxon>
        <taxon>Stephanodiscaceae</taxon>
        <taxon>Cyclotella</taxon>
    </lineage>
</organism>
<dbReference type="InterPro" id="IPR003409">
    <property type="entry name" value="MORN"/>
</dbReference>
<keyword evidence="4" id="KW-1185">Reference proteome</keyword>
<reference evidence="3 4" key="1">
    <citation type="submission" date="2024-10" db="EMBL/GenBank/DDBJ databases">
        <title>Updated reference genomes for cyclostephanoid diatoms.</title>
        <authorList>
            <person name="Roberts W.R."/>
            <person name="Alverson A.J."/>
        </authorList>
    </citation>
    <scope>NUCLEOTIDE SEQUENCE [LARGE SCALE GENOMIC DNA]</scope>
    <source>
        <strain evidence="3 4">AJA010-31</strain>
    </source>
</reference>
<comment type="caution">
    <text evidence="3">The sequence shown here is derived from an EMBL/GenBank/DDBJ whole genome shotgun (WGS) entry which is preliminary data.</text>
</comment>
<dbReference type="PANTHER" id="PTHR23084">
    <property type="entry name" value="PHOSPHATIDYLINOSITOL-4-PHOSPHATE 5-KINASE RELATED"/>
    <property type="match status" value="1"/>
</dbReference>
<gene>
    <name evidence="3" type="ORF">ACHAWO_003246</name>
</gene>
<dbReference type="Pfam" id="PF02493">
    <property type="entry name" value="MORN"/>
    <property type="match status" value="9"/>
</dbReference>
<feature type="region of interest" description="Disordered" evidence="2">
    <location>
        <begin position="119"/>
        <end position="146"/>
    </location>
</feature>